<feature type="transmembrane region" description="Helical" evidence="7">
    <location>
        <begin position="152"/>
        <end position="175"/>
    </location>
</feature>
<evidence type="ECO:0000256" key="3">
    <source>
        <dbReference type="ARBA" id="ARBA00022475"/>
    </source>
</evidence>
<evidence type="ECO:0000313" key="9">
    <source>
        <dbReference type="EMBL" id="GAA5059465.1"/>
    </source>
</evidence>
<evidence type="ECO:0000256" key="1">
    <source>
        <dbReference type="ARBA" id="ARBA00004651"/>
    </source>
</evidence>
<sequence>MARASGFIAPRRVSGFIARRRVSGFFVPRRVSGFFVRSRPSGPRARSRSRVGGLIARRLAIAIPLAVLVSLSVFALAAASPFDPLDAYLGAHGDGFTEVQRDQLRERLGMDRSWFGAWWSWVGGLVHGDFGESRSYRQPVARVLAERLPWSLLLGALAGLLALVMAAVLGAWAGLRRGRLLDRVISATAIVLQSVPPFVLALGGVLVFASTLRWLPASGLTDAGAQVSAGSTVRHLVLPVILLAVTQLPWLVLGLRETVSRGLDGDAVKGARARGLPWRVVAFRHVLPVSIAPFLALCGGRLPELVVGATIIETVFSWPGLGAAVVDSARALDFPLLALLTLLITLVVLLGNLAADAAGVLIDPRIDADG</sequence>
<dbReference type="RefSeq" id="WP_345497056.1">
    <property type="nucleotide sequence ID" value="NZ_BAABJM010000003.1"/>
</dbReference>
<dbReference type="PROSITE" id="PS50928">
    <property type="entry name" value="ABC_TM1"/>
    <property type="match status" value="1"/>
</dbReference>
<feature type="transmembrane region" description="Helical" evidence="7">
    <location>
        <begin position="334"/>
        <end position="355"/>
    </location>
</feature>
<dbReference type="InterPro" id="IPR035906">
    <property type="entry name" value="MetI-like_sf"/>
</dbReference>
<dbReference type="Pfam" id="PF00528">
    <property type="entry name" value="BPD_transp_1"/>
    <property type="match status" value="1"/>
</dbReference>
<feature type="transmembrane region" description="Helical" evidence="7">
    <location>
        <begin position="59"/>
        <end position="79"/>
    </location>
</feature>
<keyword evidence="5 7" id="KW-1133">Transmembrane helix</keyword>
<dbReference type="InterPro" id="IPR000515">
    <property type="entry name" value="MetI-like"/>
</dbReference>
<name>A0ABP9KI86_9NOCA</name>
<evidence type="ECO:0000256" key="4">
    <source>
        <dbReference type="ARBA" id="ARBA00022692"/>
    </source>
</evidence>
<dbReference type="CDD" id="cd06261">
    <property type="entry name" value="TM_PBP2"/>
    <property type="match status" value="1"/>
</dbReference>
<dbReference type="Proteomes" id="UP001500603">
    <property type="component" value="Unassembled WGS sequence"/>
</dbReference>
<reference evidence="10" key="1">
    <citation type="journal article" date="2019" name="Int. J. Syst. Evol. Microbiol.">
        <title>The Global Catalogue of Microorganisms (GCM) 10K type strain sequencing project: providing services to taxonomists for standard genome sequencing and annotation.</title>
        <authorList>
            <consortium name="The Broad Institute Genomics Platform"/>
            <consortium name="The Broad Institute Genome Sequencing Center for Infectious Disease"/>
            <person name="Wu L."/>
            <person name="Ma J."/>
        </authorList>
    </citation>
    <scope>NUCLEOTIDE SEQUENCE [LARGE SCALE GENOMIC DNA]</scope>
    <source>
        <strain evidence="10">JCM 18298</strain>
    </source>
</reference>
<keyword evidence="3" id="KW-1003">Cell membrane</keyword>
<keyword evidence="4 7" id="KW-0812">Transmembrane</keyword>
<organism evidence="9 10">
    <name type="scientific">Nocardia callitridis</name>
    <dbReference type="NCBI Taxonomy" id="648753"/>
    <lineage>
        <taxon>Bacteria</taxon>
        <taxon>Bacillati</taxon>
        <taxon>Actinomycetota</taxon>
        <taxon>Actinomycetes</taxon>
        <taxon>Mycobacteriales</taxon>
        <taxon>Nocardiaceae</taxon>
        <taxon>Nocardia</taxon>
    </lineage>
</organism>
<feature type="transmembrane region" description="Helical" evidence="7">
    <location>
        <begin position="236"/>
        <end position="255"/>
    </location>
</feature>
<evidence type="ECO:0000256" key="2">
    <source>
        <dbReference type="ARBA" id="ARBA00022448"/>
    </source>
</evidence>
<feature type="transmembrane region" description="Helical" evidence="7">
    <location>
        <begin position="276"/>
        <end position="296"/>
    </location>
</feature>
<evidence type="ECO:0000256" key="6">
    <source>
        <dbReference type="ARBA" id="ARBA00023136"/>
    </source>
</evidence>
<evidence type="ECO:0000313" key="10">
    <source>
        <dbReference type="Proteomes" id="UP001500603"/>
    </source>
</evidence>
<dbReference type="EMBL" id="BAABJM010000003">
    <property type="protein sequence ID" value="GAA5059465.1"/>
    <property type="molecule type" value="Genomic_DNA"/>
</dbReference>
<evidence type="ECO:0000256" key="7">
    <source>
        <dbReference type="RuleBase" id="RU363032"/>
    </source>
</evidence>
<feature type="domain" description="ABC transmembrane type-1" evidence="8">
    <location>
        <begin position="148"/>
        <end position="355"/>
    </location>
</feature>
<feature type="transmembrane region" description="Helical" evidence="7">
    <location>
        <begin position="195"/>
        <end position="216"/>
    </location>
</feature>
<evidence type="ECO:0000259" key="8">
    <source>
        <dbReference type="PROSITE" id="PS50928"/>
    </source>
</evidence>
<evidence type="ECO:0000256" key="5">
    <source>
        <dbReference type="ARBA" id="ARBA00022989"/>
    </source>
</evidence>
<gene>
    <name evidence="9" type="ORF">GCM10023318_40000</name>
</gene>
<dbReference type="PANTHER" id="PTHR43163">
    <property type="entry name" value="DIPEPTIDE TRANSPORT SYSTEM PERMEASE PROTEIN DPPB-RELATED"/>
    <property type="match status" value="1"/>
</dbReference>
<dbReference type="Gene3D" id="1.10.3720.10">
    <property type="entry name" value="MetI-like"/>
    <property type="match status" value="1"/>
</dbReference>
<dbReference type="PANTHER" id="PTHR43163:SF9">
    <property type="entry name" value="ABC TRANSPORTER PERMEASE PROTEIN"/>
    <property type="match status" value="1"/>
</dbReference>
<keyword evidence="6 7" id="KW-0472">Membrane</keyword>
<keyword evidence="10" id="KW-1185">Reference proteome</keyword>
<protein>
    <submittedName>
        <fullName evidence="9">ABC transporter permease</fullName>
    </submittedName>
</protein>
<proteinExistence type="inferred from homology"/>
<keyword evidence="2 7" id="KW-0813">Transport</keyword>
<comment type="subcellular location">
    <subcellularLocation>
        <location evidence="1 7">Cell membrane</location>
        <topology evidence="1 7">Multi-pass membrane protein</topology>
    </subcellularLocation>
</comment>
<comment type="caution">
    <text evidence="9">The sequence shown here is derived from an EMBL/GenBank/DDBJ whole genome shotgun (WGS) entry which is preliminary data.</text>
</comment>
<dbReference type="SUPFAM" id="SSF161098">
    <property type="entry name" value="MetI-like"/>
    <property type="match status" value="1"/>
</dbReference>
<accession>A0ABP9KI86</accession>
<comment type="similarity">
    <text evidence="7">Belongs to the binding-protein-dependent transport system permease family.</text>
</comment>